<gene>
    <name evidence="1" type="ORF">LBBP_02226</name>
</gene>
<accession>A0A0S2IS50</accession>
<organism evidence="1">
    <name type="scientific">Leptospira borgpetersenii serovar Ballum</name>
    <dbReference type="NCBI Taxonomy" id="280505"/>
    <lineage>
        <taxon>Bacteria</taxon>
        <taxon>Pseudomonadati</taxon>
        <taxon>Spirochaetota</taxon>
        <taxon>Spirochaetia</taxon>
        <taxon>Leptospirales</taxon>
        <taxon>Leptospiraceae</taxon>
        <taxon>Leptospira</taxon>
    </lineage>
</organism>
<evidence type="ECO:0000313" key="1">
    <source>
        <dbReference type="EMBL" id="ALO26480.1"/>
    </source>
</evidence>
<sequence length="39" mass="4666">MKVHFTFWSKKYKVQILKVFRIFIVRPKICGSDPWGPAL</sequence>
<dbReference type="Proteomes" id="UP000058857">
    <property type="component" value="Chromosome 1"/>
</dbReference>
<dbReference type="AlphaFoldDB" id="A0A0S2IS50"/>
<dbReference type="PATRIC" id="fig|280505.15.peg.2175"/>
<protein>
    <submittedName>
        <fullName evidence="1">Uncharacterized protein</fullName>
    </submittedName>
</protein>
<reference evidence="1 2" key="1">
    <citation type="journal article" date="2015" name="PLoS Negl. Trop. Dis.">
        <title>Distribution of Plasmids in Distinct Leptospira Pathogenic Species.</title>
        <authorList>
            <person name="Wang Y."/>
            <person name="Zhuang X."/>
            <person name="Zhong Y."/>
            <person name="Zhang C."/>
            <person name="Zhang Y."/>
            <person name="Zeng L."/>
            <person name="Zhu Y."/>
            <person name="He P."/>
            <person name="Dong K."/>
            <person name="Pal U."/>
            <person name="Guo X."/>
            <person name="Qin J."/>
        </authorList>
    </citation>
    <scope>NUCLEOTIDE SEQUENCE [LARGE SCALE GENOMIC DNA]</scope>
    <source>
        <strain evidence="1 2">56604</strain>
    </source>
</reference>
<dbReference type="EMBL" id="CP012029">
    <property type="protein sequence ID" value="ALO26480.1"/>
    <property type="molecule type" value="Genomic_DNA"/>
</dbReference>
<name>A0A0S2IS50_LEPBO</name>
<proteinExistence type="predicted"/>
<evidence type="ECO:0000313" key="2">
    <source>
        <dbReference type="Proteomes" id="UP000058857"/>
    </source>
</evidence>